<comment type="caution">
    <text evidence="2">The sequence shown here is derived from an EMBL/GenBank/DDBJ whole genome shotgun (WGS) entry which is preliminary data.</text>
</comment>
<sequence>MLNQFKPTWMIESIYTLMPDELKANGIKAILTDLDNTLIAWNNPSGTQELRQWLNEMKANQIPVIVVSNNNHKRVEKAVQRFDLPFVARALKPFKTGIQKALKEYQLQPDEVVMVGDQMLTDVLAANRMNIRSILVKPLTQTDAWNTRINRLMERKIQAQLMKKKNFKIQWRNHLDD</sequence>
<keyword evidence="3" id="KW-1185">Reference proteome</keyword>
<dbReference type="InterPro" id="IPR051540">
    <property type="entry name" value="S-2-haloacid_dehalogenase"/>
</dbReference>
<dbReference type="Pfam" id="PF13419">
    <property type="entry name" value="HAD_2"/>
    <property type="match status" value="1"/>
</dbReference>
<dbReference type="NCBIfam" id="TIGR01549">
    <property type="entry name" value="HAD-SF-IA-v1"/>
    <property type="match status" value="1"/>
</dbReference>
<dbReference type="InterPro" id="IPR036412">
    <property type="entry name" value="HAD-like_sf"/>
</dbReference>
<dbReference type="PATRIC" id="fig|1423820.4.peg.620"/>
<evidence type="ECO:0000313" key="2">
    <source>
        <dbReference type="EMBL" id="KRM53327.1"/>
    </source>
</evidence>
<organism evidence="2 3">
    <name type="scientific">Ligilactobacillus araffinosus DSM 20653</name>
    <dbReference type="NCBI Taxonomy" id="1423820"/>
    <lineage>
        <taxon>Bacteria</taxon>
        <taxon>Bacillati</taxon>
        <taxon>Bacillota</taxon>
        <taxon>Bacilli</taxon>
        <taxon>Lactobacillales</taxon>
        <taxon>Lactobacillaceae</taxon>
        <taxon>Ligilactobacillus</taxon>
    </lineage>
</organism>
<proteinExistence type="predicted"/>
<dbReference type="PANTHER" id="PTHR43316">
    <property type="entry name" value="HYDROLASE, HALOACID DELAHOGENASE-RELATED"/>
    <property type="match status" value="1"/>
</dbReference>
<dbReference type="PANTHER" id="PTHR43316:SF8">
    <property type="entry name" value="HAD FAMILY HYDROLASE"/>
    <property type="match status" value="1"/>
</dbReference>
<dbReference type="InterPro" id="IPR023214">
    <property type="entry name" value="HAD_sf"/>
</dbReference>
<dbReference type="InterPro" id="IPR010021">
    <property type="entry name" value="PGPP1/Gep4"/>
</dbReference>
<evidence type="ECO:0000256" key="1">
    <source>
        <dbReference type="ARBA" id="ARBA00022801"/>
    </source>
</evidence>
<gene>
    <name evidence="2" type="ORF">FC64_GL000611</name>
</gene>
<evidence type="ECO:0000313" key="3">
    <source>
        <dbReference type="Proteomes" id="UP000051291"/>
    </source>
</evidence>
<dbReference type="NCBIfam" id="TIGR01662">
    <property type="entry name" value="HAD-SF-IIIA"/>
    <property type="match status" value="1"/>
</dbReference>
<dbReference type="AlphaFoldDB" id="A0A0R1ZG91"/>
<dbReference type="RefSeq" id="WP_057906102.1">
    <property type="nucleotide sequence ID" value="NZ_AYYZ01000004.1"/>
</dbReference>
<protein>
    <submittedName>
        <fullName evidence="2">Hydrolase, haloacid dehalogenase-like family</fullName>
    </submittedName>
</protein>
<accession>A0A0R1ZG91</accession>
<keyword evidence="1 2" id="KW-0378">Hydrolase</keyword>
<dbReference type="SUPFAM" id="SSF56784">
    <property type="entry name" value="HAD-like"/>
    <property type="match status" value="1"/>
</dbReference>
<dbReference type="NCBIfam" id="TIGR01668">
    <property type="entry name" value="YqeG_hyp_ppase"/>
    <property type="match status" value="1"/>
</dbReference>
<reference evidence="2 3" key="1">
    <citation type="journal article" date="2015" name="Genome Announc.">
        <title>Expanding the biotechnology potential of lactobacilli through comparative genomics of 213 strains and associated genera.</title>
        <authorList>
            <person name="Sun Z."/>
            <person name="Harris H.M."/>
            <person name="McCann A."/>
            <person name="Guo C."/>
            <person name="Argimon S."/>
            <person name="Zhang W."/>
            <person name="Yang X."/>
            <person name="Jeffery I.B."/>
            <person name="Cooney J.C."/>
            <person name="Kagawa T.F."/>
            <person name="Liu W."/>
            <person name="Song Y."/>
            <person name="Salvetti E."/>
            <person name="Wrobel A."/>
            <person name="Rasinkangas P."/>
            <person name="Parkhill J."/>
            <person name="Rea M.C."/>
            <person name="O'Sullivan O."/>
            <person name="Ritari J."/>
            <person name="Douillard F.P."/>
            <person name="Paul Ross R."/>
            <person name="Yang R."/>
            <person name="Briner A.E."/>
            <person name="Felis G.E."/>
            <person name="de Vos W.M."/>
            <person name="Barrangou R."/>
            <person name="Klaenhammer T.R."/>
            <person name="Caufield P.W."/>
            <person name="Cui Y."/>
            <person name="Zhang H."/>
            <person name="O'Toole P.W."/>
        </authorList>
    </citation>
    <scope>NUCLEOTIDE SEQUENCE [LARGE SCALE GENOMIC DNA]</scope>
    <source>
        <strain evidence="2 3">DSM 20653</strain>
    </source>
</reference>
<dbReference type="CDD" id="cd16416">
    <property type="entry name" value="HAD_BsYqeG-like"/>
    <property type="match status" value="1"/>
</dbReference>
<name>A0A0R1ZG91_9LACO</name>
<dbReference type="InterPro" id="IPR041492">
    <property type="entry name" value="HAD_2"/>
</dbReference>
<dbReference type="EMBL" id="AYYZ01000004">
    <property type="protein sequence ID" value="KRM53327.1"/>
    <property type="molecule type" value="Genomic_DNA"/>
</dbReference>
<dbReference type="InterPro" id="IPR006439">
    <property type="entry name" value="HAD-SF_hydro_IA"/>
</dbReference>
<dbReference type="GO" id="GO:0008962">
    <property type="term" value="F:phosphatidylglycerophosphatase activity"/>
    <property type="evidence" value="ECO:0007669"/>
    <property type="project" value="InterPro"/>
</dbReference>
<dbReference type="InterPro" id="IPR006549">
    <property type="entry name" value="HAD-SF_hydro_IIIA"/>
</dbReference>
<dbReference type="Gene3D" id="3.40.50.1000">
    <property type="entry name" value="HAD superfamily/HAD-like"/>
    <property type="match status" value="1"/>
</dbReference>
<dbReference type="STRING" id="1423820.FC64_GL000611"/>
<dbReference type="Proteomes" id="UP000051291">
    <property type="component" value="Unassembled WGS sequence"/>
</dbReference>